<gene>
    <name evidence="3" type="ORF">H9L05_15670</name>
</gene>
<keyword evidence="1" id="KW-0175">Coiled coil</keyword>
<dbReference type="RefSeq" id="WP_187731732.1">
    <property type="nucleotide sequence ID" value="NZ_BMFN01000003.1"/>
</dbReference>
<evidence type="ECO:0000313" key="4">
    <source>
        <dbReference type="Proteomes" id="UP000516093"/>
    </source>
</evidence>
<name>A0A7H0GT32_9BACT</name>
<reference evidence="3 4" key="1">
    <citation type="submission" date="2020-08" db="EMBL/GenBank/DDBJ databases">
        <title>Genome sequence of Hymenobacter qilianensis JCM 19763T.</title>
        <authorList>
            <person name="Hyun D.-W."/>
            <person name="Bae J.-W."/>
        </authorList>
    </citation>
    <scope>NUCLEOTIDE SEQUENCE [LARGE SCALE GENOMIC DNA]</scope>
    <source>
        <strain evidence="3 4">JCM 19763</strain>
    </source>
</reference>
<keyword evidence="4" id="KW-1185">Reference proteome</keyword>
<evidence type="ECO:0000256" key="1">
    <source>
        <dbReference type="SAM" id="Coils"/>
    </source>
</evidence>
<dbReference type="AlphaFoldDB" id="A0A7H0GT32"/>
<sequence length="235" mass="27606">MQLQERECPQCGDPFTGRADKKFCSDACKAQYRRDNLDGKSVNDEEDKDEEWDAENDDWDEDEEEGNVESNMPLYGKVNLSESSPSSITRLEQANEEERKRQFHALEVIRLKQLRIEAQLKQEAAEEAEEEAEKIRTLHSLYSTLIKKCLKLDGQELDEEDLETWIDELDEASEKYLSHPGLREPDNKAHKRLKDLYWLRDTFSDLLTEFHEEGEPVFLELPPKRKARFRTNRIA</sequence>
<dbReference type="Proteomes" id="UP000516093">
    <property type="component" value="Chromosome"/>
</dbReference>
<feature type="compositionally biased region" description="Polar residues" evidence="2">
    <location>
        <begin position="80"/>
        <end position="91"/>
    </location>
</feature>
<evidence type="ECO:0008006" key="5">
    <source>
        <dbReference type="Google" id="ProtNLM"/>
    </source>
</evidence>
<feature type="coiled-coil region" evidence="1">
    <location>
        <begin position="111"/>
        <end position="141"/>
    </location>
</feature>
<feature type="region of interest" description="Disordered" evidence="2">
    <location>
        <begin position="35"/>
        <end position="91"/>
    </location>
</feature>
<evidence type="ECO:0000313" key="3">
    <source>
        <dbReference type="EMBL" id="QNP51448.1"/>
    </source>
</evidence>
<organism evidence="3 4">
    <name type="scientific">Hymenobacter qilianensis</name>
    <dbReference type="NCBI Taxonomy" id="1385715"/>
    <lineage>
        <taxon>Bacteria</taxon>
        <taxon>Pseudomonadati</taxon>
        <taxon>Bacteroidota</taxon>
        <taxon>Cytophagia</taxon>
        <taxon>Cytophagales</taxon>
        <taxon>Hymenobacteraceae</taxon>
        <taxon>Hymenobacter</taxon>
    </lineage>
</organism>
<dbReference type="KEGG" id="hqi:H9L05_15670"/>
<dbReference type="EMBL" id="CP060784">
    <property type="protein sequence ID" value="QNP51448.1"/>
    <property type="molecule type" value="Genomic_DNA"/>
</dbReference>
<evidence type="ECO:0000256" key="2">
    <source>
        <dbReference type="SAM" id="MobiDB-lite"/>
    </source>
</evidence>
<accession>A0A7H0GT32</accession>
<feature type="region of interest" description="Disordered" evidence="2">
    <location>
        <begin position="1"/>
        <end position="20"/>
    </location>
</feature>
<protein>
    <recommendedName>
        <fullName evidence="5">DUF2116 family Zn-ribbon domain-containing protein</fullName>
    </recommendedName>
</protein>
<proteinExistence type="predicted"/>
<feature type="compositionally biased region" description="Acidic residues" evidence="2">
    <location>
        <begin position="44"/>
        <end position="67"/>
    </location>
</feature>